<protein>
    <submittedName>
        <fullName evidence="5">Cytochrome P450 hydroxylase</fullName>
    </submittedName>
</protein>
<dbReference type="Proteomes" id="UP000064967">
    <property type="component" value="Chromosome"/>
</dbReference>
<dbReference type="InterPro" id="IPR036396">
    <property type="entry name" value="Cyt_P450_sf"/>
</dbReference>
<dbReference type="PANTHER" id="PTHR24305">
    <property type="entry name" value="CYTOCHROME P450"/>
    <property type="match status" value="1"/>
</dbReference>
<dbReference type="InterPro" id="IPR001128">
    <property type="entry name" value="Cyt_P450"/>
</dbReference>
<evidence type="ECO:0000313" key="5">
    <source>
        <dbReference type="EMBL" id="AKU99574.1"/>
    </source>
</evidence>
<dbReference type="InterPro" id="IPR017972">
    <property type="entry name" value="Cyt_P450_CS"/>
</dbReference>
<dbReference type="Pfam" id="PF00067">
    <property type="entry name" value="p450"/>
    <property type="match status" value="1"/>
</dbReference>
<dbReference type="SUPFAM" id="SSF48264">
    <property type="entry name" value="Cytochrome P450"/>
    <property type="match status" value="1"/>
</dbReference>
<evidence type="ECO:0000313" key="6">
    <source>
        <dbReference type="Proteomes" id="UP000064967"/>
    </source>
</evidence>
<keyword evidence="3 4" id="KW-0408">Iron</keyword>
<proteinExistence type="inferred from homology"/>
<organism evidence="5 6">
    <name type="scientific">Labilithrix luteola</name>
    <dbReference type="NCBI Taxonomy" id="1391654"/>
    <lineage>
        <taxon>Bacteria</taxon>
        <taxon>Pseudomonadati</taxon>
        <taxon>Myxococcota</taxon>
        <taxon>Polyangia</taxon>
        <taxon>Polyangiales</taxon>
        <taxon>Labilitrichaceae</taxon>
        <taxon>Labilithrix</taxon>
    </lineage>
</organism>
<dbReference type="PRINTS" id="PR00385">
    <property type="entry name" value="P450"/>
</dbReference>
<evidence type="ECO:0000256" key="3">
    <source>
        <dbReference type="PIRSR" id="PIRSR602401-1"/>
    </source>
</evidence>
<keyword evidence="3 4" id="KW-0349">Heme</keyword>
<evidence type="ECO:0000256" key="4">
    <source>
        <dbReference type="RuleBase" id="RU000461"/>
    </source>
</evidence>
<evidence type="ECO:0000256" key="1">
    <source>
        <dbReference type="ARBA" id="ARBA00001971"/>
    </source>
</evidence>
<keyword evidence="4" id="KW-0560">Oxidoreductase</keyword>
<evidence type="ECO:0000256" key="2">
    <source>
        <dbReference type="ARBA" id="ARBA00010617"/>
    </source>
</evidence>
<dbReference type="PROSITE" id="PS00086">
    <property type="entry name" value="CYTOCHROME_P450"/>
    <property type="match status" value="1"/>
</dbReference>
<dbReference type="Gene3D" id="1.10.630.10">
    <property type="entry name" value="Cytochrome P450"/>
    <property type="match status" value="1"/>
</dbReference>
<dbReference type="InterPro" id="IPR002401">
    <property type="entry name" value="Cyt_P450_E_grp-I"/>
</dbReference>
<comment type="similarity">
    <text evidence="2 4">Belongs to the cytochrome P450 family.</text>
</comment>
<comment type="cofactor">
    <cofactor evidence="1 3">
        <name>heme</name>
        <dbReference type="ChEBI" id="CHEBI:30413"/>
    </cofactor>
</comment>
<dbReference type="InterPro" id="IPR050121">
    <property type="entry name" value="Cytochrome_P450_monoxygenase"/>
</dbReference>
<dbReference type="STRING" id="1391654.AKJ09_06238"/>
<sequence>MTMLRLHGFASVDIRGPRALPLVGTARRFISFLDDPVGVVLALRRMGDVVAVVDRNPAIVCVFGPERNREVLSDPDTFHNPEDFFTGPDGSAREKMRAMVVTSNGADHRRRRRLMMPAFHRSALDGYAEEIVTLTRSLVGAWPRGEVVSLDGLCRELSLCIAVQCFYGVDVKRGASVLGQTMAEFVRLVTSPANILFPFDLPGTPYRRGVQIGEDLASRMLALVESKRQSGGQRRDAMGLLLDARDEHGNGLTADEIVALAVELFIAGSETSSMALTWCLLLLDQHPRVLEALAAELSDVLGERDPSPADLPKLRLLDRVVKETLRVLPAAPILFLRSATRDTMLGGKAIPKGANLVVSPLATHHDASLYPDPDRFLPDRWKEIEPSTYAYFPFGAGPRMCAGALFASQSVRLMLAMILQRFHPRTVDAGPIDRRVRANILNAQHGVHARLCPVRANAAPAAPVRGNIHELVKLESRGRS</sequence>
<dbReference type="GO" id="GO:0004497">
    <property type="term" value="F:monooxygenase activity"/>
    <property type="evidence" value="ECO:0007669"/>
    <property type="project" value="UniProtKB-KW"/>
</dbReference>
<name>A0A0K1Q2G2_9BACT</name>
<reference evidence="5 6" key="1">
    <citation type="submission" date="2015-08" db="EMBL/GenBank/DDBJ databases">
        <authorList>
            <person name="Babu N.S."/>
            <person name="Beckwith C.J."/>
            <person name="Beseler K.G."/>
            <person name="Brison A."/>
            <person name="Carone J.V."/>
            <person name="Caskin T.P."/>
            <person name="Diamond M."/>
            <person name="Durham M.E."/>
            <person name="Foxe J.M."/>
            <person name="Go M."/>
            <person name="Henderson B.A."/>
            <person name="Jones I.B."/>
            <person name="McGettigan J.A."/>
            <person name="Micheletti S.J."/>
            <person name="Nasrallah M.E."/>
            <person name="Ortiz D."/>
            <person name="Piller C.R."/>
            <person name="Privatt S.R."/>
            <person name="Schneider S.L."/>
            <person name="Sharp S."/>
            <person name="Smith T.C."/>
            <person name="Stanton J.D."/>
            <person name="Ullery H.E."/>
            <person name="Wilson R.J."/>
            <person name="Serrano M.G."/>
            <person name="Buck G."/>
            <person name="Lee V."/>
            <person name="Wang Y."/>
            <person name="Carvalho R."/>
            <person name="Voegtly L."/>
            <person name="Shi R."/>
            <person name="Duckworth R."/>
            <person name="Johnson A."/>
            <person name="Loviza R."/>
            <person name="Walstead R."/>
            <person name="Shah Z."/>
            <person name="Kiflezghi M."/>
            <person name="Wade K."/>
            <person name="Ball S.L."/>
            <person name="Bradley K.W."/>
            <person name="Asai D.J."/>
            <person name="Bowman C.A."/>
            <person name="Russell D.A."/>
            <person name="Pope W.H."/>
            <person name="Jacobs-Sera D."/>
            <person name="Hendrix R.W."/>
            <person name="Hatfull G.F."/>
        </authorList>
    </citation>
    <scope>NUCLEOTIDE SEQUENCE [LARGE SCALE GENOMIC DNA]</scope>
    <source>
        <strain evidence="5 6">DSM 27648</strain>
    </source>
</reference>
<gene>
    <name evidence="5" type="ORF">AKJ09_06238</name>
</gene>
<keyword evidence="4" id="KW-0503">Monooxygenase</keyword>
<dbReference type="GO" id="GO:0016705">
    <property type="term" value="F:oxidoreductase activity, acting on paired donors, with incorporation or reduction of molecular oxygen"/>
    <property type="evidence" value="ECO:0007669"/>
    <property type="project" value="InterPro"/>
</dbReference>
<dbReference type="KEGG" id="llu:AKJ09_06238"/>
<dbReference type="PANTHER" id="PTHR24305:SF166">
    <property type="entry name" value="CYTOCHROME P450 12A4, MITOCHONDRIAL-RELATED"/>
    <property type="match status" value="1"/>
</dbReference>
<dbReference type="PRINTS" id="PR00463">
    <property type="entry name" value="EP450I"/>
</dbReference>
<dbReference type="GO" id="GO:0020037">
    <property type="term" value="F:heme binding"/>
    <property type="evidence" value="ECO:0007669"/>
    <property type="project" value="InterPro"/>
</dbReference>
<feature type="binding site" description="axial binding residue" evidence="3">
    <location>
        <position position="401"/>
    </location>
    <ligand>
        <name>heme</name>
        <dbReference type="ChEBI" id="CHEBI:30413"/>
    </ligand>
    <ligandPart>
        <name>Fe</name>
        <dbReference type="ChEBI" id="CHEBI:18248"/>
    </ligandPart>
</feature>
<accession>A0A0K1Q2G2</accession>
<keyword evidence="3 4" id="KW-0479">Metal-binding</keyword>
<dbReference type="GO" id="GO:0005506">
    <property type="term" value="F:iron ion binding"/>
    <property type="evidence" value="ECO:0007669"/>
    <property type="project" value="InterPro"/>
</dbReference>
<dbReference type="AlphaFoldDB" id="A0A0K1Q2G2"/>
<keyword evidence="6" id="KW-1185">Reference proteome</keyword>
<dbReference type="EMBL" id="CP012333">
    <property type="protein sequence ID" value="AKU99574.1"/>
    <property type="molecule type" value="Genomic_DNA"/>
</dbReference>